<protein>
    <submittedName>
        <fullName evidence="2">Oxidoreductase, zinc-binding dehydrogenase family protein</fullName>
    </submittedName>
</protein>
<dbReference type="PANTHER" id="PTHR43482">
    <property type="entry name" value="PROTEIN AST1-RELATED"/>
    <property type="match status" value="1"/>
</dbReference>
<dbReference type="STRING" id="218140.BPSY_1690"/>
<dbReference type="InterPro" id="IPR020843">
    <property type="entry name" value="ER"/>
</dbReference>
<dbReference type="SUPFAM" id="SSF50129">
    <property type="entry name" value="GroES-like"/>
    <property type="match status" value="1"/>
</dbReference>
<dbReference type="Gene3D" id="3.90.180.10">
    <property type="entry name" value="Medium-chain alcohol dehydrogenases, catalytic domain"/>
    <property type="match status" value="1"/>
</dbReference>
<dbReference type="InterPro" id="IPR011032">
    <property type="entry name" value="GroES-like_sf"/>
</dbReference>
<accession>A0A087CDD2</accession>
<dbReference type="InterPro" id="IPR013154">
    <property type="entry name" value="ADH-like_N"/>
</dbReference>
<dbReference type="InterPro" id="IPR036291">
    <property type="entry name" value="NAD(P)-bd_dom_sf"/>
</dbReference>
<dbReference type="Pfam" id="PF08240">
    <property type="entry name" value="ADH_N"/>
    <property type="match status" value="1"/>
</dbReference>
<dbReference type="AlphaFoldDB" id="A0A087CDD2"/>
<evidence type="ECO:0000313" key="2">
    <source>
        <dbReference type="EMBL" id="KFI81282.1"/>
    </source>
</evidence>
<dbReference type="EMBL" id="JGZI01000010">
    <property type="protein sequence ID" value="KFI81282.1"/>
    <property type="molecule type" value="Genomic_DNA"/>
</dbReference>
<evidence type="ECO:0000259" key="1">
    <source>
        <dbReference type="SMART" id="SM00829"/>
    </source>
</evidence>
<gene>
    <name evidence="2" type="ORF">BPSY_1690</name>
</gene>
<name>A0A087CDD2_9BIFI</name>
<dbReference type="Gene3D" id="3.40.50.720">
    <property type="entry name" value="NAD(P)-binding Rossmann-like Domain"/>
    <property type="match status" value="1"/>
</dbReference>
<sequence>MRVEGFDPMQTTVVRERLSRRRQSRHALVHVTHASMGVTDAMAVRGDYLLHPIRGFTPGYDFVGVIERLPADTPPDLHVGQRVAGILPRMGAHASLISVAPSLLVPVPDFLDDAIAATVPLDAVTALFALDALAVESGTILVQGAGGAVGAWASQLATTRGFTAYGTASPRSHDHAARFTASVFDYNDATWIDRILEATDGGVVGAIDHTGSRSVRRTIRPGGRLVRTAFGGTPGRGRSSTAAGFATSALRRYAQPHERICSVPIIVATQRPRYRRALSGLFTAVGKGTLLPPQPRVTPLAAYTDALASMVGAAPGEKIILTTSEE</sequence>
<feature type="domain" description="Enoyl reductase (ER)" evidence="1">
    <location>
        <begin position="5"/>
        <end position="321"/>
    </location>
</feature>
<dbReference type="SUPFAM" id="SSF51735">
    <property type="entry name" value="NAD(P)-binding Rossmann-fold domains"/>
    <property type="match status" value="1"/>
</dbReference>
<proteinExistence type="predicted"/>
<keyword evidence="3" id="KW-1185">Reference proteome</keyword>
<organism evidence="2 3">
    <name type="scientific">Bifidobacterium psychraerophilum</name>
    <dbReference type="NCBI Taxonomy" id="218140"/>
    <lineage>
        <taxon>Bacteria</taxon>
        <taxon>Bacillati</taxon>
        <taxon>Actinomycetota</taxon>
        <taxon>Actinomycetes</taxon>
        <taxon>Bifidobacteriales</taxon>
        <taxon>Bifidobacteriaceae</taxon>
        <taxon>Bifidobacterium</taxon>
    </lineage>
</organism>
<dbReference type="Proteomes" id="UP000029050">
    <property type="component" value="Unassembled WGS sequence"/>
</dbReference>
<dbReference type="GO" id="GO:0016491">
    <property type="term" value="F:oxidoreductase activity"/>
    <property type="evidence" value="ECO:0007669"/>
    <property type="project" value="InterPro"/>
</dbReference>
<dbReference type="SMART" id="SM00829">
    <property type="entry name" value="PKS_ER"/>
    <property type="match status" value="1"/>
</dbReference>
<dbReference type="InterPro" id="IPR052585">
    <property type="entry name" value="Lipid_raft_assoc_Zn_ADH"/>
</dbReference>
<reference evidence="2 3" key="1">
    <citation type="submission" date="2014-03" db="EMBL/GenBank/DDBJ databases">
        <title>Genomics of Bifidobacteria.</title>
        <authorList>
            <person name="Ventura M."/>
            <person name="Milani C."/>
            <person name="Lugli G.A."/>
        </authorList>
    </citation>
    <scope>NUCLEOTIDE SEQUENCE [LARGE SCALE GENOMIC DNA]</scope>
    <source>
        <strain evidence="2 3">LMG 21775</strain>
    </source>
</reference>
<dbReference type="eggNOG" id="COG0604">
    <property type="taxonomic scope" value="Bacteria"/>
</dbReference>
<dbReference type="PANTHER" id="PTHR43482:SF1">
    <property type="entry name" value="PROTEIN AST1-RELATED"/>
    <property type="match status" value="1"/>
</dbReference>
<comment type="caution">
    <text evidence="2">The sequence shown here is derived from an EMBL/GenBank/DDBJ whole genome shotgun (WGS) entry which is preliminary data.</text>
</comment>
<evidence type="ECO:0000313" key="3">
    <source>
        <dbReference type="Proteomes" id="UP000029050"/>
    </source>
</evidence>